<proteinExistence type="predicted"/>
<feature type="region of interest" description="Disordered" evidence="1">
    <location>
        <begin position="1"/>
        <end position="25"/>
    </location>
</feature>
<keyword evidence="4" id="KW-1185">Reference proteome</keyword>
<evidence type="ECO:0000313" key="3">
    <source>
        <dbReference type="EMBL" id="KAK9826772.1"/>
    </source>
</evidence>
<accession>A0AAW1R068</accession>
<comment type="caution">
    <text evidence="3">The sequence shown here is derived from an EMBL/GenBank/DDBJ whole genome shotgun (WGS) entry which is preliminary data.</text>
</comment>
<organism evidence="3 4">
    <name type="scientific">Elliptochloris bilobata</name>
    <dbReference type="NCBI Taxonomy" id="381761"/>
    <lineage>
        <taxon>Eukaryota</taxon>
        <taxon>Viridiplantae</taxon>
        <taxon>Chlorophyta</taxon>
        <taxon>core chlorophytes</taxon>
        <taxon>Trebouxiophyceae</taxon>
        <taxon>Trebouxiophyceae incertae sedis</taxon>
        <taxon>Elliptochloris clade</taxon>
        <taxon>Elliptochloris</taxon>
    </lineage>
</organism>
<feature type="transmembrane region" description="Helical" evidence="2">
    <location>
        <begin position="178"/>
        <end position="199"/>
    </location>
</feature>
<reference evidence="3 4" key="1">
    <citation type="journal article" date="2024" name="Nat. Commun.">
        <title>Phylogenomics reveals the evolutionary origins of lichenization in chlorophyte algae.</title>
        <authorList>
            <person name="Puginier C."/>
            <person name="Libourel C."/>
            <person name="Otte J."/>
            <person name="Skaloud P."/>
            <person name="Haon M."/>
            <person name="Grisel S."/>
            <person name="Petersen M."/>
            <person name="Berrin J.G."/>
            <person name="Delaux P.M."/>
            <person name="Dal Grande F."/>
            <person name="Keller J."/>
        </authorList>
    </citation>
    <scope>NUCLEOTIDE SEQUENCE [LARGE SCALE GENOMIC DNA]</scope>
    <source>
        <strain evidence="3 4">SAG 245.80</strain>
    </source>
</reference>
<evidence type="ECO:0000256" key="2">
    <source>
        <dbReference type="SAM" id="Phobius"/>
    </source>
</evidence>
<keyword evidence="2" id="KW-0812">Transmembrane</keyword>
<protein>
    <submittedName>
        <fullName evidence="3">Uncharacterized protein</fullName>
    </submittedName>
</protein>
<evidence type="ECO:0000256" key="1">
    <source>
        <dbReference type="SAM" id="MobiDB-lite"/>
    </source>
</evidence>
<feature type="compositionally biased region" description="Low complexity" evidence="1">
    <location>
        <begin position="83"/>
        <end position="104"/>
    </location>
</feature>
<dbReference type="Proteomes" id="UP001445335">
    <property type="component" value="Unassembled WGS sequence"/>
</dbReference>
<sequence>MRRHVQVRVEEPSGPLGSGSLGAPGVELDKVPAWEFDEGAAQVQRLLQRDRKELTGVEEIGASFSAEFDDGKEAAAQEAGRLSSNGAASSSSPAPGSPFGAASAPPKPMSPFGAAALRSSAFGAGGGQGTKAPGGPANPFSGAGGAKLFTENAQLSPTMEPDAFVEKPWWQNIKLGQIVIFLSFTTIIGVMVGTFFVVLKAGGVHFNE</sequence>
<name>A0AAW1R068_9CHLO</name>
<evidence type="ECO:0000313" key="4">
    <source>
        <dbReference type="Proteomes" id="UP001445335"/>
    </source>
</evidence>
<gene>
    <name evidence="3" type="ORF">WJX81_007800</name>
</gene>
<keyword evidence="2" id="KW-1133">Transmembrane helix</keyword>
<keyword evidence="2" id="KW-0472">Membrane</keyword>
<dbReference type="AlphaFoldDB" id="A0AAW1R068"/>
<feature type="region of interest" description="Disordered" evidence="1">
    <location>
        <begin position="124"/>
        <end position="143"/>
    </location>
</feature>
<dbReference type="EMBL" id="JALJOU010000063">
    <property type="protein sequence ID" value="KAK9826772.1"/>
    <property type="molecule type" value="Genomic_DNA"/>
</dbReference>
<feature type="region of interest" description="Disordered" evidence="1">
    <location>
        <begin position="61"/>
        <end position="107"/>
    </location>
</feature>